<dbReference type="PANTHER" id="PTHR14586:SF1">
    <property type="entry name" value="THIAMINE-TRIPHOSPHATASE"/>
    <property type="match status" value="1"/>
</dbReference>
<dbReference type="Pfam" id="PF01928">
    <property type="entry name" value="CYTH"/>
    <property type="match status" value="1"/>
</dbReference>
<proteinExistence type="inferred from homology"/>
<dbReference type="GO" id="GO:0050333">
    <property type="term" value="F:thiamine triphosphate phosphatase activity"/>
    <property type="evidence" value="ECO:0007669"/>
    <property type="project" value="UniProtKB-EC"/>
</dbReference>
<dbReference type="InterPro" id="IPR012177">
    <property type="entry name" value="ThTPase_euk"/>
</dbReference>
<evidence type="ECO:0000256" key="13">
    <source>
        <dbReference type="ARBA" id="ARBA00048194"/>
    </source>
</evidence>
<evidence type="ECO:0000256" key="10">
    <source>
        <dbReference type="ARBA" id="ARBA00022801"/>
    </source>
</evidence>
<dbReference type="EC" id="3.6.1.28" evidence="6"/>
<comment type="subunit">
    <text evidence="5">Monomer.</text>
</comment>
<dbReference type="EMBL" id="BLJY01000007">
    <property type="protein sequence ID" value="GFF17749.1"/>
    <property type="molecule type" value="Genomic_DNA"/>
</dbReference>
<comment type="caution">
    <text evidence="15">The sequence shown here is derived from an EMBL/GenBank/DDBJ whole genome shotgun (WGS) entry which is preliminary data.</text>
</comment>
<evidence type="ECO:0000256" key="2">
    <source>
        <dbReference type="ARBA" id="ARBA00002106"/>
    </source>
</evidence>
<comment type="catalytic activity">
    <reaction evidence="13">
        <text>thiamine triphosphate + H2O = thiamine diphosphate + phosphate + H(+)</text>
        <dbReference type="Rhea" id="RHEA:11744"/>
        <dbReference type="ChEBI" id="CHEBI:15377"/>
        <dbReference type="ChEBI" id="CHEBI:15378"/>
        <dbReference type="ChEBI" id="CHEBI:43474"/>
        <dbReference type="ChEBI" id="CHEBI:58937"/>
        <dbReference type="ChEBI" id="CHEBI:58938"/>
        <dbReference type="EC" id="3.6.1.28"/>
    </reaction>
</comment>
<evidence type="ECO:0000256" key="6">
    <source>
        <dbReference type="ARBA" id="ARBA00012378"/>
    </source>
</evidence>
<evidence type="ECO:0000256" key="12">
    <source>
        <dbReference type="ARBA" id="ARBA00022990"/>
    </source>
</evidence>
<organism evidence="15 16">
    <name type="scientific">Aspergillus terreus</name>
    <dbReference type="NCBI Taxonomy" id="33178"/>
    <lineage>
        <taxon>Eukaryota</taxon>
        <taxon>Fungi</taxon>
        <taxon>Dikarya</taxon>
        <taxon>Ascomycota</taxon>
        <taxon>Pezizomycotina</taxon>
        <taxon>Eurotiomycetes</taxon>
        <taxon>Eurotiomycetidae</taxon>
        <taxon>Eurotiales</taxon>
        <taxon>Aspergillaceae</taxon>
        <taxon>Aspergillus</taxon>
        <taxon>Aspergillus subgen. Circumdati</taxon>
    </lineage>
</organism>
<keyword evidence="9" id="KW-0479">Metal-binding</keyword>
<sequence>MLVLEVERKFSHLAVKSLLRDGGNPPFQSLTYRGKKTFHDIYYDKSDLLSSNGIWVRQRDGRWQAKIRRGGDRTNSKFEELSTPEEIFKYLKGLGVRSNETSHFGLEQMASFSTTRESWIADKDFTIVQDVTDFGHTVGEVELEICLDRPAGSSWEMKQYRNRKMAEMDARIAVFMRRYSWAFGVGIPKGKLTAYFEQLHRK</sequence>
<name>A0A5M3Z8V9_ASPTE</name>
<accession>A0A5M3Z8V9</accession>
<dbReference type="AlphaFoldDB" id="A0A5M3Z8V9"/>
<dbReference type="InterPro" id="IPR039582">
    <property type="entry name" value="THTPA"/>
</dbReference>
<dbReference type="Proteomes" id="UP000452235">
    <property type="component" value="Unassembled WGS sequence"/>
</dbReference>
<dbReference type="GO" id="GO:0005737">
    <property type="term" value="C:cytoplasm"/>
    <property type="evidence" value="ECO:0007669"/>
    <property type="project" value="UniProtKB-SubCell"/>
</dbReference>
<evidence type="ECO:0000256" key="9">
    <source>
        <dbReference type="ARBA" id="ARBA00022723"/>
    </source>
</evidence>
<keyword evidence="11" id="KW-0460">Magnesium</keyword>
<evidence type="ECO:0000256" key="8">
    <source>
        <dbReference type="ARBA" id="ARBA00022490"/>
    </source>
</evidence>
<feature type="domain" description="CYTH" evidence="14">
    <location>
        <begin position="33"/>
        <end position="155"/>
    </location>
</feature>
<dbReference type="CDD" id="cd07758">
    <property type="entry name" value="ThTPase"/>
    <property type="match status" value="1"/>
</dbReference>
<evidence type="ECO:0000313" key="16">
    <source>
        <dbReference type="Proteomes" id="UP000452235"/>
    </source>
</evidence>
<evidence type="ECO:0000256" key="1">
    <source>
        <dbReference type="ARBA" id="ARBA00001946"/>
    </source>
</evidence>
<dbReference type="Gene3D" id="2.40.320.10">
    <property type="entry name" value="Hypothetical Protein Pfu-838710-001"/>
    <property type="match status" value="1"/>
</dbReference>
<dbReference type="PANTHER" id="PTHR14586">
    <property type="entry name" value="THIAMINE-TRIPHOSPHATASE"/>
    <property type="match status" value="1"/>
</dbReference>
<comment type="function">
    <text evidence="2">Hydrolase highly specific for thiamine triphosphate (ThTP).</text>
</comment>
<dbReference type="GO" id="GO:0042357">
    <property type="term" value="P:thiamine diphosphate metabolic process"/>
    <property type="evidence" value="ECO:0007669"/>
    <property type="project" value="TreeGrafter"/>
</dbReference>
<protein>
    <recommendedName>
        <fullName evidence="7">Thiamine-triphosphatase</fullName>
        <ecNumber evidence="6">3.6.1.28</ecNumber>
    </recommendedName>
</protein>
<dbReference type="SUPFAM" id="SSF55154">
    <property type="entry name" value="CYTH-like phosphatases"/>
    <property type="match status" value="1"/>
</dbReference>
<comment type="similarity">
    <text evidence="4">Belongs to the ThTPase family.</text>
</comment>
<dbReference type="GO" id="GO:0006772">
    <property type="term" value="P:thiamine metabolic process"/>
    <property type="evidence" value="ECO:0007669"/>
    <property type="project" value="InterPro"/>
</dbReference>
<evidence type="ECO:0000313" key="15">
    <source>
        <dbReference type="EMBL" id="GFF17749.1"/>
    </source>
</evidence>
<evidence type="ECO:0000256" key="4">
    <source>
        <dbReference type="ARBA" id="ARBA00008181"/>
    </source>
</evidence>
<evidence type="ECO:0000256" key="5">
    <source>
        <dbReference type="ARBA" id="ARBA00011245"/>
    </source>
</evidence>
<comment type="cofactor">
    <cofactor evidence="1">
        <name>Mg(2+)</name>
        <dbReference type="ChEBI" id="CHEBI:18420"/>
    </cofactor>
</comment>
<dbReference type="GO" id="GO:0000287">
    <property type="term" value="F:magnesium ion binding"/>
    <property type="evidence" value="ECO:0007669"/>
    <property type="project" value="TreeGrafter"/>
</dbReference>
<keyword evidence="10" id="KW-0378">Hydrolase</keyword>
<reference evidence="15 16" key="1">
    <citation type="submission" date="2020-01" db="EMBL/GenBank/DDBJ databases">
        <title>Aspergillus terreus IFO 6365 whole genome shotgun sequence.</title>
        <authorList>
            <person name="Kanamasa S."/>
            <person name="Takahashi H."/>
        </authorList>
    </citation>
    <scope>NUCLEOTIDE SEQUENCE [LARGE SCALE GENOMIC DNA]</scope>
    <source>
        <strain evidence="15 16">IFO 6365</strain>
    </source>
</reference>
<evidence type="ECO:0000256" key="7">
    <source>
        <dbReference type="ARBA" id="ARBA00020088"/>
    </source>
</evidence>
<gene>
    <name evidence="15" type="ORF">ATEIFO6365_0007029800</name>
</gene>
<keyword evidence="16" id="KW-1185">Reference proteome</keyword>
<evidence type="ECO:0000256" key="11">
    <source>
        <dbReference type="ARBA" id="ARBA00022842"/>
    </source>
</evidence>
<comment type="subcellular location">
    <subcellularLocation>
        <location evidence="3">Cytoplasm</location>
    </subcellularLocation>
</comment>
<dbReference type="OrthoDB" id="442176at2759"/>
<evidence type="ECO:0000259" key="14">
    <source>
        <dbReference type="Pfam" id="PF01928"/>
    </source>
</evidence>
<keyword evidence="8" id="KW-0963">Cytoplasm</keyword>
<dbReference type="InterPro" id="IPR033469">
    <property type="entry name" value="CYTH-like_dom_sf"/>
</dbReference>
<keyword evidence="12" id="KW-0007">Acetylation</keyword>
<dbReference type="InterPro" id="IPR023577">
    <property type="entry name" value="CYTH_domain"/>
</dbReference>
<evidence type="ECO:0000256" key="3">
    <source>
        <dbReference type="ARBA" id="ARBA00004496"/>
    </source>
</evidence>